<evidence type="ECO:0000256" key="1">
    <source>
        <dbReference type="ARBA" id="ARBA00022679"/>
    </source>
</evidence>
<gene>
    <name evidence="2" type="ORF">CRI93_08965</name>
</gene>
<dbReference type="RefSeq" id="WP_098062284.1">
    <property type="nucleotide sequence ID" value="NZ_PDEP01000007.1"/>
</dbReference>
<sequence length="348" mass="38976">MKVLAWPAYANTTGNPYNRLLSEALEEHGIEVHEFTPERALKGSYDLWHVHWPDDVLSYPSLARAGGMMTAELALMAWARARGIPVVWTVHDLGPHDNYHPLLERLFWKGFIPQVDGYISLSATGRELARTQHPRLERVPSKVVPHGHYRTAYPDPMPRAEGREALGIDDDVPVILYIGRIRPYKNVGRLIRAFTSMEHSRARLLVAGNPASSSLRESLQYAAASNPRVRLDLRFIPTDLVPTYMAAADMVALPYDNVLHSGAALLALSFNRPVMVPARGAMRELQEYVGSSWVHTFDGRLLASKLDAGLQWATETQRPDEAPLDLFGWDVLAERTIDLYQQVTGARG</sequence>
<dbReference type="PANTHER" id="PTHR46401">
    <property type="entry name" value="GLYCOSYLTRANSFERASE WBBK-RELATED"/>
    <property type="match status" value="1"/>
</dbReference>
<organism evidence="2 3">
    <name type="scientific">Longimonas halophila</name>
    <dbReference type="NCBI Taxonomy" id="1469170"/>
    <lineage>
        <taxon>Bacteria</taxon>
        <taxon>Pseudomonadati</taxon>
        <taxon>Rhodothermota</taxon>
        <taxon>Rhodothermia</taxon>
        <taxon>Rhodothermales</taxon>
        <taxon>Salisaetaceae</taxon>
        <taxon>Longimonas</taxon>
    </lineage>
</organism>
<dbReference type="EMBL" id="PDEP01000007">
    <property type="protein sequence ID" value="PEN06758.1"/>
    <property type="molecule type" value="Genomic_DNA"/>
</dbReference>
<dbReference type="AlphaFoldDB" id="A0A2H3NL58"/>
<accession>A0A2H3NL58</accession>
<keyword evidence="3" id="KW-1185">Reference proteome</keyword>
<name>A0A2H3NL58_9BACT</name>
<dbReference type="CDD" id="cd03801">
    <property type="entry name" value="GT4_PimA-like"/>
    <property type="match status" value="1"/>
</dbReference>
<dbReference type="PANTHER" id="PTHR46401:SF2">
    <property type="entry name" value="GLYCOSYLTRANSFERASE WBBK-RELATED"/>
    <property type="match status" value="1"/>
</dbReference>
<comment type="caution">
    <text evidence="2">The sequence shown here is derived from an EMBL/GenBank/DDBJ whole genome shotgun (WGS) entry which is preliminary data.</text>
</comment>
<protein>
    <submittedName>
        <fullName evidence="2">Glycosyltransferase</fullName>
    </submittedName>
</protein>
<dbReference type="OrthoDB" id="9790710at2"/>
<dbReference type="Gene3D" id="3.40.50.2000">
    <property type="entry name" value="Glycogen Phosphorylase B"/>
    <property type="match status" value="2"/>
</dbReference>
<dbReference type="SUPFAM" id="SSF53756">
    <property type="entry name" value="UDP-Glycosyltransferase/glycogen phosphorylase"/>
    <property type="match status" value="1"/>
</dbReference>
<evidence type="ECO:0000313" key="3">
    <source>
        <dbReference type="Proteomes" id="UP000221024"/>
    </source>
</evidence>
<dbReference type="Proteomes" id="UP000221024">
    <property type="component" value="Unassembled WGS sequence"/>
</dbReference>
<dbReference type="GO" id="GO:0009103">
    <property type="term" value="P:lipopolysaccharide biosynthetic process"/>
    <property type="evidence" value="ECO:0007669"/>
    <property type="project" value="TreeGrafter"/>
</dbReference>
<reference evidence="2 3" key="1">
    <citation type="submission" date="2017-10" db="EMBL/GenBank/DDBJ databases">
        <title>Draft genome of Longimonas halophila.</title>
        <authorList>
            <person name="Goh K.M."/>
            <person name="Shamsir M.S."/>
            <person name="Lim S.W."/>
        </authorList>
    </citation>
    <scope>NUCLEOTIDE SEQUENCE [LARGE SCALE GENOMIC DNA]</scope>
    <source>
        <strain evidence="2 3">KCTC 42399</strain>
    </source>
</reference>
<dbReference type="Pfam" id="PF13692">
    <property type="entry name" value="Glyco_trans_1_4"/>
    <property type="match status" value="1"/>
</dbReference>
<proteinExistence type="predicted"/>
<evidence type="ECO:0000313" key="2">
    <source>
        <dbReference type="EMBL" id="PEN06758.1"/>
    </source>
</evidence>
<dbReference type="GO" id="GO:0016757">
    <property type="term" value="F:glycosyltransferase activity"/>
    <property type="evidence" value="ECO:0007669"/>
    <property type="project" value="InterPro"/>
</dbReference>
<keyword evidence="1 2" id="KW-0808">Transferase</keyword>